<keyword evidence="1" id="KW-0472">Membrane</keyword>
<keyword evidence="1" id="KW-0812">Transmembrane</keyword>
<accession>A0AAD6W5B1</accession>
<gene>
    <name evidence="2" type="ORF">NC653_010071</name>
</gene>
<evidence type="ECO:0000313" key="2">
    <source>
        <dbReference type="EMBL" id="KAJ6999271.1"/>
    </source>
</evidence>
<feature type="transmembrane region" description="Helical" evidence="1">
    <location>
        <begin position="265"/>
        <end position="288"/>
    </location>
</feature>
<evidence type="ECO:0000256" key="1">
    <source>
        <dbReference type="SAM" id="Phobius"/>
    </source>
</evidence>
<dbReference type="PANTHER" id="PTHR37383">
    <property type="entry name" value="OS01G0694200 PROTEIN"/>
    <property type="match status" value="1"/>
</dbReference>
<dbReference type="EMBL" id="JAQIZT010000004">
    <property type="protein sequence ID" value="KAJ6999271.1"/>
    <property type="molecule type" value="Genomic_DNA"/>
</dbReference>
<keyword evidence="3" id="KW-1185">Reference proteome</keyword>
<keyword evidence="1" id="KW-1133">Transmembrane helix</keyword>
<comment type="caution">
    <text evidence="2">The sequence shown here is derived from an EMBL/GenBank/DDBJ whole genome shotgun (WGS) entry which is preliminary data.</text>
</comment>
<dbReference type="PANTHER" id="PTHR37383:SF1">
    <property type="entry name" value="OS01G0694200 PROTEIN"/>
    <property type="match status" value="1"/>
</dbReference>
<name>A0AAD6W5B1_9ROSI</name>
<organism evidence="2 3">
    <name type="scientific">Populus alba x Populus x berolinensis</name>
    <dbReference type="NCBI Taxonomy" id="444605"/>
    <lineage>
        <taxon>Eukaryota</taxon>
        <taxon>Viridiplantae</taxon>
        <taxon>Streptophyta</taxon>
        <taxon>Embryophyta</taxon>
        <taxon>Tracheophyta</taxon>
        <taxon>Spermatophyta</taxon>
        <taxon>Magnoliopsida</taxon>
        <taxon>eudicotyledons</taxon>
        <taxon>Gunneridae</taxon>
        <taxon>Pentapetalae</taxon>
        <taxon>rosids</taxon>
        <taxon>fabids</taxon>
        <taxon>Malpighiales</taxon>
        <taxon>Salicaceae</taxon>
        <taxon>Saliceae</taxon>
        <taxon>Populus</taxon>
    </lineage>
</organism>
<evidence type="ECO:0000313" key="3">
    <source>
        <dbReference type="Proteomes" id="UP001164929"/>
    </source>
</evidence>
<dbReference type="Proteomes" id="UP001164929">
    <property type="component" value="Chromosome 4"/>
</dbReference>
<protein>
    <submittedName>
        <fullName evidence="2">Uncharacterized protein</fullName>
    </submittedName>
</protein>
<dbReference type="AlphaFoldDB" id="A0AAD6W5B1"/>
<reference evidence="2 3" key="1">
    <citation type="journal article" date="2023" name="Mol. Ecol. Resour.">
        <title>Chromosome-level genome assembly of a triploid poplar Populus alba 'Berolinensis'.</title>
        <authorList>
            <person name="Chen S."/>
            <person name="Yu Y."/>
            <person name="Wang X."/>
            <person name="Wang S."/>
            <person name="Zhang T."/>
            <person name="Zhou Y."/>
            <person name="He R."/>
            <person name="Meng N."/>
            <person name="Wang Y."/>
            <person name="Liu W."/>
            <person name="Liu Z."/>
            <person name="Liu J."/>
            <person name="Guo Q."/>
            <person name="Huang H."/>
            <person name="Sederoff R.R."/>
            <person name="Wang G."/>
            <person name="Qu G."/>
            <person name="Chen S."/>
        </authorList>
    </citation>
    <scope>NUCLEOTIDE SEQUENCE [LARGE SCALE GENOMIC DNA]</scope>
    <source>
        <strain evidence="2">SC-2020</strain>
    </source>
</reference>
<proteinExistence type="predicted"/>
<sequence>MLKLMRCAVIECSVPVWSISVSSGILILGEDNGVRVFNLRQLVKWKVKKAKGFDSNGKLDGKGLKSSNGAGENNGVSSSSANACNDALDGKTDKHCVSGKQRSVRCSQDSGEGGACFVAFKREVTEGMKPTTLKAVSIQALPPKKFVILDSTGDLHILCLSAPVVGPNVMAHMRRLPHSMKVQKLAVFPDFSSKKQTFWVSDGLHSVHTITLSNMDAAVNTNDGDVTQEKSIRITVIQAILSAEKIQDLIPLGANGILILGQVDYHAFFLITMVFLVLVLLKSASAYYGKTKYEMVHFFESIELDSAGLRIERDCPILNSVVGYFIFPILSASHD</sequence>